<dbReference type="Pfam" id="PF00144">
    <property type="entry name" value="Beta-lactamase"/>
    <property type="match status" value="1"/>
</dbReference>
<feature type="domain" description="Beta-lactamase-related" evidence="1">
    <location>
        <begin position="8"/>
        <end position="250"/>
    </location>
</feature>
<sequence length="282" mass="30389">MIVAEPARVVVERGALLADFGGDELVPWWSFTKTVLAAAALILVRDGRLTLDGPISGKPYTVRQLLQHRAGLGNYGALPDYHDAVARRLPAWPVEELLTRVDADRLIYAPGEGWSYSNIGYLIVRNIIVDAVGEELGRALQRLVLAPLGLRTTRLVRMGDLGDYDPAWVYHGLLLGPLREAALLLDRLMHGVLLPATDVATMVRAHPVGPVSDRPWLTPGYGLGLMTGGVTGGRIIAGHTGGGPGSVIAVYHLLSSRPDRTVAAYAEGDDQGLVERSCIREE</sequence>
<dbReference type="InterPro" id="IPR050491">
    <property type="entry name" value="AmpC-like"/>
</dbReference>
<dbReference type="InterPro" id="IPR001466">
    <property type="entry name" value="Beta-lactam-related"/>
</dbReference>
<evidence type="ECO:0000313" key="2">
    <source>
        <dbReference type="EMBL" id="SKA15775.1"/>
    </source>
</evidence>
<proteinExistence type="predicted"/>
<accession>A0A1T4RIH8</accession>
<gene>
    <name evidence="2" type="ORF">SAMN02745126_03836</name>
</gene>
<evidence type="ECO:0000313" key="3">
    <source>
        <dbReference type="Proteomes" id="UP000190092"/>
    </source>
</evidence>
<dbReference type="Gene3D" id="3.40.710.10">
    <property type="entry name" value="DD-peptidase/beta-lactamase superfamily"/>
    <property type="match status" value="1"/>
</dbReference>
<dbReference type="SUPFAM" id="SSF56601">
    <property type="entry name" value="beta-lactamase/transpeptidase-like"/>
    <property type="match status" value="1"/>
</dbReference>
<dbReference type="EMBL" id="FUWJ01000005">
    <property type="protein sequence ID" value="SKA15775.1"/>
    <property type="molecule type" value="Genomic_DNA"/>
</dbReference>
<dbReference type="Proteomes" id="UP000190092">
    <property type="component" value="Unassembled WGS sequence"/>
</dbReference>
<protein>
    <submittedName>
        <fullName evidence="2">CubicO group peptidase, beta-lactamase class C family</fullName>
    </submittedName>
</protein>
<evidence type="ECO:0000259" key="1">
    <source>
        <dbReference type="Pfam" id="PF00144"/>
    </source>
</evidence>
<name>A0A1T4RIH8_9HYPH</name>
<keyword evidence="3" id="KW-1185">Reference proteome</keyword>
<dbReference type="PANTHER" id="PTHR46825">
    <property type="entry name" value="D-ALANYL-D-ALANINE-CARBOXYPEPTIDASE/ENDOPEPTIDASE AMPH"/>
    <property type="match status" value="1"/>
</dbReference>
<dbReference type="RefSeq" id="WP_170921016.1">
    <property type="nucleotide sequence ID" value="NZ_FUWJ01000005.1"/>
</dbReference>
<dbReference type="InterPro" id="IPR012338">
    <property type="entry name" value="Beta-lactam/transpept-like"/>
</dbReference>
<dbReference type="AlphaFoldDB" id="A0A1T4RIH8"/>
<organism evidence="2 3">
    <name type="scientific">Enhydrobacter aerosaccus</name>
    <dbReference type="NCBI Taxonomy" id="225324"/>
    <lineage>
        <taxon>Bacteria</taxon>
        <taxon>Pseudomonadati</taxon>
        <taxon>Pseudomonadota</taxon>
        <taxon>Alphaproteobacteria</taxon>
        <taxon>Hyphomicrobiales</taxon>
        <taxon>Enhydrobacter</taxon>
    </lineage>
</organism>
<reference evidence="3" key="1">
    <citation type="submission" date="2017-02" db="EMBL/GenBank/DDBJ databases">
        <authorList>
            <person name="Varghese N."/>
            <person name="Submissions S."/>
        </authorList>
    </citation>
    <scope>NUCLEOTIDE SEQUENCE [LARGE SCALE GENOMIC DNA]</scope>
    <source>
        <strain evidence="3">ATCC 27094</strain>
    </source>
</reference>
<dbReference type="PANTHER" id="PTHR46825:SF7">
    <property type="entry name" value="D-ALANYL-D-ALANINE CARBOXYPEPTIDASE"/>
    <property type="match status" value="1"/>
</dbReference>
<dbReference type="STRING" id="225324.SAMN02745126_03836"/>